<evidence type="ECO:0000256" key="7">
    <source>
        <dbReference type="ARBA" id="ARBA00022840"/>
    </source>
</evidence>
<dbReference type="PANTHER" id="PTHR34185:SF1">
    <property type="entry name" value="DIADENYLATE CYCLASE"/>
    <property type="match status" value="1"/>
</dbReference>
<gene>
    <name evidence="10" type="primary">dacA</name>
    <name evidence="12" type="ORF">E5Z56_10220</name>
</gene>
<dbReference type="InterPro" id="IPR014046">
    <property type="entry name" value="C-di-AMP_synthase"/>
</dbReference>
<dbReference type="PIRSF" id="PIRSF004793">
    <property type="entry name" value="UCP004793"/>
    <property type="match status" value="1"/>
</dbReference>
<keyword evidence="6 10" id="KW-0547">Nucleotide-binding</keyword>
<evidence type="ECO:0000256" key="10">
    <source>
        <dbReference type="HAMAP-Rule" id="MF_01499"/>
    </source>
</evidence>
<proteinExistence type="inferred from homology"/>
<name>A0A4P8XYV7_9FIRM</name>
<dbReference type="AlphaFoldDB" id="A0A4P8XYV7"/>
<accession>A0A4P8XYV7</accession>
<keyword evidence="13" id="KW-1185">Reference proteome</keyword>
<evidence type="ECO:0000313" key="12">
    <source>
        <dbReference type="EMBL" id="QCT07704.1"/>
    </source>
</evidence>
<dbReference type="FunFam" id="3.40.1700.10:FF:000002">
    <property type="entry name" value="Diadenylate cyclase"/>
    <property type="match status" value="1"/>
</dbReference>
<keyword evidence="7 10" id="KW-0067">ATP-binding</keyword>
<dbReference type="GO" id="GO:0006171">
    <property type="term" value="P:cAMP biosynthetic process"/>
    <property type="evidence" value="ECO:0007669"/>
    <property type="project" value="InterPro"/>
</dbReference>
<dbReference type="Proteomes" id="UP000301475">
    <property type="component" value="Chromosome"/>
</dbReference>
<protein>
    <recommendedName>
        <fullName evidence="10">Diadenylate cyclase</fullName>
        <shortName evidence="10">DAC</shortName>
        <ecNumber evidence="10">2.7.7.85</ecNumber>
    </recommendedName>
    <alternativeName>
        <fullName evidence="10">Cyclic-di-AMP synthase</fullName>
        <shortName evidence="10">c-di-AMP synthase</shortName>
    </alternativeName>
</protein>
<comment type="catalytic activity">
    <reaction evidence="1 10">
        <text>2 ATP = 3',3'-c-di-AMP + 2 diphosphate</text>
        <dbReference type="Rhea" id="RHEA:35655"/>
        <dbReference type="ChEBI" id="CHEBI:30616"/>
        <dbReference type="ChEBI" id="CHEBI:33019"/>
        <dbReference type="ChEBI" id="CHEBI:71500"/>
        <dbReference type="EC" id="2.7.7.85"/>
    </reaction>
</comment>
<evidence type="ECO:0000256" key="8">
    <source>
        <dbReference type="ARBA" id="ARBA00022989"/>
    </source>
</evidence>
<dbReference type="InterPro" id="IPR036888">
    <property type="entry name" value="DNA_integrity_DisA_N_sf"/>
</dbReference>
<evidence type="ECO:0000256" key="2">
    <source>
        <dbReference type="ARBA" id="ARBA00022475"/>
    </source>
</evidence>
<dbReference type="InterPro" id="IPR034701">
    <property type="entry name" value="CdaA"/>
</dbReference>
<dbReference type="KEGG" id="ruj:E5Z56_10220"/>
<evidence type="ECO:0000256" key="4">
    <source>
        <dbReference type="ARBA" id="ARBA00022692"/>
    </source>
</evidence>
<dbReference type="Pfam" id="PF19293">
    <property type="entry name" value="CdaA_N"/>
    <property type="match status" value="1"/>
</dbReference>
<dbReference type="InterPro" id="IPR003390">
    <property type="entry name" value="DNA_integrity_scan_DisA_N"/>
</dbReference>
<feature type="transmembrane region" description="Helical" evidence="10">
    <location>
        <begin position="48"/>
        <end position="69"/>
    </location>
</feature>
<dbReference type="Gene3D" id="3.40.1700.10">
    <property type="entry name" value="DNA integrity scanning protein, DisA, N-terminal domain"/>
    <property type="match status" value="1"/>
</dbReference>
<comment type="function">
    <text evidence="10">Catalyzes the condensation of 2 ATP molecules into cyclic di-AMP (c-di-AMP), a second messenger used to regulate differing processes in different bacteria.</text>
</comment>
<dbReference type="SUPFAM" id="SSF143597">
    <property type="entry name" value="YojJ-like"/>
    <property type="match status" value="1"/>
</dbReference>
<comment type="similarity">
    <text evidence="10">Belongs to the adenylate cyclase family. DacA/CdaA subfamily.</text>
</comment>
<dbReference type="EMBL" id="CP039381">
    <property type="protein sequence ID" value="QCT07704.1"/>
    <property type="molecule type" value="Genomic_DNA"/>
</dbReference>
<dbReference type="OrthoDB" id="9807385at2"/>
<keyword evidence="3 10" id="KW-0808">Transferase</keyword>
<evidence type="ECO:0000256" key="6">
    <source>
        <dbReference type="ARBA" id="ARBA00022741"/>
    </source>
</evidence>
<dbReference type="EC" id="2.7.7.85" evidence="10"/>
<evidence type="ECO:0000256" key="1">
    <source>
        <dbReference type="ARBA" id="ARBA00000877"/>
    </source>
</evidence>
<comment type="caution">
    <text evidence="10">Lacks conserved residue(s) required for the propagation of feature annotation.</text>
</comment>
<keyword evidence="5 10" id="KW-0548">Nucleotidyltransferase</keyword>
<feature type="transmembrane region" description="Helical" evidence="10">
    <location>
        <begin position="16"/>
        <end position="36"/>
    </location>
</feature>
<evidence type="ECO:0000256" key="5">
    <source>
        <dbReference type="ARBA" id="ARBA00022695"/>
    </source>
</evidence>
<keyword evidence="2 10" id="KW-1003">Cell membrane</keyword>
<dbReference type="GO" id="GO:0106408">
    <property type="term" value="F:diadenylate cyclase activity"/>
    <property type="evidence" value="ECO:0007669"/>
    <property type="project" value="UniProtKB-EC"/>
</dbReference>
<dbReference type="PANTHER" id="PTHR34185">
    <property type="entry name" value="DIADENYLATE CYCLASE"/>
    <property type="match status" value="1"/>
</dbReference>
<keyword evidence="8 10" id="KW-1133">Transmembrane helix</keyword>
<dbReference type="NCBIfam" id="TIGR00159">
    <property type="entry name" value="diadenylate cyclase CdaA"/>
    <property type="match status" value="1"/>
</dbReference>
<dbReference type="InterPro" id="IPR050338">
    <property type="entry name" value="DisA"/>
</dbReference>
<organism evidence="12 13">
    <name type="scientific">Ruminococcus bovis</name>
    <dbReference type="NCBI Taxonomy" id="2564099"/>
    <lineage>
        <taxon>Bacteria</taxon>
        <taxon>Bacillati</taxon>
        <taxon>Bacillota</taxon>
        <taxon>Clostridia</taxon>
        <taxon>Eubacteriales</taxon>
        <taxon>Oscillospiraceae</taxon>
        <taxon>Ruminococcus</taxon>
    </lineage>
</organism>
<evidence type="ECO:0000259" key="11">
    <source>
        <dbReference type="PROSITE" id="PS51794"/>
    </source>
</evidence>
<keyword evidence="9 10" id="KW-0472">Membrane</keyword>
<dbReference type="RefSeq" id="WP_138157695.1">
    <property type="nucleotide sequence ID" value="NZ_CP039381.1"/>
</dbReference>
<evidence type="ECO:0000313" key="13">
    <source>
        <dbReference type="Proteomes" id="UP000301475"/>
    </source>
</evidence>
<dbReference type="PROSITE" id="PS51794">
    <property type="entry name" value="DAC"/>
    <property type="match status" value="1"/>
</dbReference>
<dbReference type="GO" id="GO:0005524">
    <property type="term" value="F:ATP binding"/>
    <property type="evidence" value="ECO:0007669"/>
    <property type="project" value="UniProtKB-UniRule"/>
</dbReference>
<reference evidence="12 13" key="1">
    <citation type="submission" date="2019-04" db="EMBL/GenBank/DDBJ databases">
        <authorList>
            <person name="Embree M."/>
            <person name="Gaffney J.R."/>
        </authorList>
    </citation>
    <scope>NUCLEOTIDE SEQUENCE [LARGE SCALE GENOMIC DNA]</scope>
    <source>
        <strain evidence="12 13">JE7A12</strain>
    </source>
</reference>
<evidence type="ECO:0000256" key="9">
    <source>
        <dbReference type="ARBA" id="ARBA00023136"/>
    </source>
</evidence>
<keyword evidence="4 10" id="KW-0812">Transmembrane</keyword>
<dbReference type="HAMAP" id="MF_01499">
    <property type="entry name" value="DacA"/>
    <property type="match status" value="1"/>
</dbReference>
<evidence type="ECO:0000256" key="3">
    <source>
        <dbReference type="ARBA" id="ARBA00022679"/>
    </source>
</evidence>
<dbReference type="GO" id="GO:0004016">
    <property type="term" value="F:adenylate cyclase activity"/>
    <property type="evidence" value="ECO:0007669"/>
    <property type="project" value="UniProtKB-UniRule"/>
</dbReference>
<dbReference type="Pfam" id="PF02457">
    <property type="entry name" value="DAC"/>
    <property type="match status" value="1"/>
</dbReference>
<comment type="subunit">
    <text evidence="10">Probably a homodimer.</text>
</comment>
<sequence length="291" mass="32454">MNIGALFDSILTVLKTFRFVDVIDIVVIAFIVYSLFKLVRDTRAEQLVKGIVILMIAYLVASIFNMLMMKNLLKTLFEFGVVLLAIIFQPEIRNALEQLGRKNIKSFSFMNRVNRTDEWIEKEKKAILDVAETAEVFSRQKTGALIVFERETKLSDIAATGVEINADTSTAILGNLFFNKAPLHDGAVIISNGLVKSAGCILPLTSRNEDVDMNLGTRHRASLGISEVSDAVIVVVSEETGTISVAQNGELTSNYNKTSLIKKLEEELIPTQEKKNFLSKFSSRKENKKDE</sequence>
<dbReference type="InterPro" id="IPR045585">
    <property type="entry name" value="CdaA_N"/>
</dbReference>
<feature type="domain" description="DAC" evidence="11">
    <location>
        <begin position="89"/>
        <end position="257"/>
    </location>
</feature>